<dbReference type="EMBL" id="JAWDGP010003691">
    <property type="protein sequence ID" value="KAK3771701.1"/>
    <property type="molecule type" value="Genomic_DNA"/>
</dbReference>
<dbReference type="AlphaFoldDB" id="A0AAE0ZMU7"/>
<keyword evidence="3" id="KW-1185">Reference proteome</keyword>
<gene>
    <name evidence="2" type="ORF">RRG08_035757</name>
</gene>
<proteinExistence type="predicted"/>
<sequence length="77" mass="7951">MRRQMATCRAPCCKVHKGKLPSGECAPAAASGGDGCGGCGVGRGQADLDAPRHRASPPRTDRESPKMVTSQAEPHGH</sequence>
<protein>
    <submittedName>
        <fullName evidence="2">Uncharacterized protein</fullName>
    </submittedName>
</protein>
<feature type="compositionally biased region" description="Polar residues" evidence="1">
    <location>
        <begin position="67"/>
        <end position="77"/>
    </location>
</feature>
<feature type="region of interest" description="Disordered" evidence="1">
    <location>
        <begin position="41"/>
        <end position="77"/>
    </location>
</feature>
<accession>A0AAE0ZMU7</accession>
<organism evidence="2 3">
    <name type="scientific">Elysia crispata</name>
    <name type="common">lettuce slug</name>
    <dbReference type="NCBI Taxonomy" id="231223"/>
    <lineage>
        <taxon>Eukaryota</taxon>
        <taxon>Metazoa</taxon>
        <taxon>Spiralia</taxon>
        <taxon>Lophotrochozoa</taxon>
        <taxon>Mollusca</taxon>
        <taxon>Gastropoda</taxon>
        <taxon>Heterobranchia</taxon>
        <taxon>Euthyneura</taxon>
        <taxon>Panpulmonata</taxon>
        <taxon>Sacoglossa</taxon>
        <taxon>Placobranchoidea</taxon>
        <taxon>Plakobranchidae</taxon>
        <taxon>Elysia</taxon>
    </lineage>
</organism>
<evidence type="ECO:0000256" key="1">
    <source>
        <dbReference type="SAM" id="MobiDB-lite"/>
    </source>
</evidence>
<name>A0AAE0ZMU7_9GAST</name>
<reference evidence="2" key="1">
    <citation type="journal article" date="2023" name="G3 (Bethesda)">
        <title>A reference genome for the long-term kleptoplast-retaining sea slug Elysia crispata morphotype clarki.</title>
        <authorList>
            <person name="Eastman K.E."/>
            <person name="Pendleton A.L."/>
            <person name="Shaikh M.A."/>
            <person name="Suttiyut T."/>
            <person name="Ogas R."/>
            <person name="Tomko P."/>
            <person name="Gavelis G."/>
            <person name="Widhalm J.R."/>
            <person name="Wisecaver J.H."/>
        </authorList>
    </citation>
    <scope>NUCLEOTIDE SEQUENCE</scope>
    <source>
        <strain evidence="2">ECLA1</strain>
    </source>
</reference>
<evidence type="ECO:0000313" key="3">
    <source>
        <dbReference type="Proteomes" id="UP001283361"/>
    </source>
</evidence>
<comment type="caution">
    <text evidence="2">The sequence shown here is derived from an EMBL/GenBank/DDBJ whole genome shotgun (WGS) entry which is preliminary data.</text>
</comment>
<evidence type="ECO:0000313" key="2">
    <source>
        <dbReference type="EMBL" id="KAK3771701.1"/>
    </source>
</evidence>
<dbReference type="Proteomes" id="UP001283361">
    <property type="component" value="Unassembled WGS sequence"/>
</dbReference>